<evidence type="ECO:0000256" key="4">
    <source>
        <dbReference type="PIRNR" id="PIRNR036492"/>
    </source>
</evidence>
<gene>
    <name evidence="9" type="ORF">BDN71DRAFT_1508340</name>
</gene>
<organism evidence="9 10">
    <name type="scientific">Pleurotus eryngii</name>
    <name type="common">Boletus of the steppes</name>
    <dbReference type="NCBI Taxonomy" id="5323"/>
    <lineage>
        <taxon>Eukaryota</taxon>
        <taxon>Fungi</taxon>
        <taxon>Dikarya</taxon>
        <taxon>Basidiomycota</taxon>
        <taxon>Agaricomycotina</taxon>
        <taxon>Agaricomycetes</taxon>
        <taxon>Agaricomycetidae</taxon>
        <taxon>Agaricales</taxon>
        <taxon>Pleurotineae</taxon>
        <taxon>Pleurotaceae</taxon>
        <taxon>Pleurotus</taxon>
    </lineage>
</organism>
<reference evidence="9" key="1">
    <citation type="submission" date="2020-11" db="EMBL/GenBank/DDBJ databases">
        <authorList>
            <consortium name="DOE Joint Genome Institute"/>
            <person name="Ahrendt S."/>
            <person name="Riley R."/>
            <person name="Andreopoulos W."/>
            <person name="Labutti K."/>
            <person name="Pangilinan J."/>
            <person name="Ruiz-Duenas F.J."/>
            <person name="Barrasa J.M."/>
            <person name="Sanchez-Garcia M."/>
            <person name="Camarero S."/>
            <person name="Miyauchi S."/>
            <person name="Serrano A."/>
            <person name="Linde D."/>
            <person name="Babiker R."/>
            <person name="Drula E."/>
            <person name="Ayuso-Fernandez I."/>
            <person name="Pacheco R."/>
            <person name="Padilla G."/>
            <person name="Ferreira P."/>
            <person name="Barriuso J."/>
            <person name="Kellner H."/>
            <person name="Castanera R."/>
            <person name="Alfaro M."/>
            <person name="Ramirez L."/>
            <person name="Pisabarro A.G."/>
            <person name="Kuo A."/>
            <person name="Tritt A."/>
            <person name="Lipzen A."/>
            <person name="He G."/>
            <person name="Yan M."/>
            <person name="Ng V."/>
            <person name="Cullen D."/>
            <person name="Martin F."/>
            <person name="Rosso M.-N."/>
            <person name="Henrissat B."/>
            <person name="Hibbett D."/>
            <person name="Martinez A.T."/>
            <person name="Grigoriev I.V."/>
        </authorList>
    </citation>
    <scope>NUCLEOTIDE SEQUENCE</scope>
    <source>
        <strain evidence="9">ATCC 90797</strain>
    </source>
</reference>
<dbReference type="Gene3D" id="3.40.605.10">
    <property type="entry name" value="Aldehyde Dehydrogenase, Chain A, domain 1"/>
    <property type="match status" value="1"/>
</dbReference>
<evidence type="ECO:0000313" key="9">
    <source>
        <dbReference type="EMBL" id="KAF9493691.1"/>
    </source>
</evidence>
<dbReference type="FunFam" id="3.40.309.10:FF:000003">
    <property type="entry name" value="Aldehyde dehydrogenase"/>
    <property type="match status" value="1"/>
</dbReference>
<dbReference type="Proteomes" id="UP000807025">
    <property type="component" value="Unassembled WGS sequence"/>
</dbReference>
<dbReference type="PANTHER" id="PTHR43570:SF16">
    <property type="entry name" value="ALDEHYDE DEHYDROGENASE TYPE III, ISOFORM Q"/>
    <property type="match status" value="1"/>
</dbReference>
<evidence type="ECO:0000256" key="1">
    <source>
        <dbReference type="ARBA" id="ARBA00009986"/>
    </source>
</evidence>
<accession>A0A9P5ZU30</accession>
<evidence type="ECO:0000256" key="7">
    <source>
        <dbReference type="RuleBase" id="RU003345"/>
    </source>
</evidence>
<keyword evidence="10" id="KW-1185">Reference proteome</keyword>
<evidence type="ECO:0000256" key="6">
    <source>
        <dbReference type="PROSITE-ProRule" id="PRU10007"/>
    </source>
</evidence>
<dbReference type="Gene3D" id="3.40.309.10">
    <property type="entry name" value="Aldehyde Dehydrogenase, Chain A, domain 2"/>
    <property type="match status" value="1"/>
</dbReference>
<evidence type="ECO:0000256" key="3">
    <source>
        <dbReference type="ARBA" id="ARBA00023027"/>
    </source>
</evidence>
<evidence type="ECO:0000256" key="2">
    <source>
        <dbReference type="ARBA" id="ARBA00023002"/>
    </source>
</evidence>
<dbReference type="GO" id="GO:0006081">
    <property type="term" value="P:aldehyde metabolic process"/>
    <property type="evidence" value="ECO:0007669"/>
    <property type="project" value="InterPro"/>
</dbReference>
<dbReference type="InterPro" id="IPR016163">
    <property type="entry name" value="Ald_DH_C"/>
</dbReference>
<dbReference type="SUPFAM" id="SSF53720">
    <property type="entry name" value="ALDH-like"/>
    <property type="match status" value="1"/>
</dbReference>
<dbReference type="OrthoDB" id="440325at2759"/>
<feature type="active site" evidence="5 6">
    <location>
        <position position="231"/>
    </location>
</feature>
<dbReference type="FunFam" id="3.40.605.10:FF:000004">
    <property type="entry name" value="Aldehyde dehydrogenase"/>
    <property type="match status" value="1"/>
</dbReference>
<evidence type="ECO:0000259" key="8">
    <source>
        <dbReference type="Pfam" id="PF00171"/>
    </source>
</evidence>
<dbReference type="InterPro" id="IPR015590">
    <property type="entry name" value="Aldehyde_DH_dom"/>
</dbReference>
<feature type="domain" description="Aldehyde dehydrogenase" evidence="8">
    <location>
        <begin position="25"/>
        <end position="448"/>
    </location>
</feature>
<keyword evidence="3" id="KW-0520">NAD</keyword>
<dbReference type="PIRSF" id="PIRSF036492">
    <property type="entry name" value="ALDH"/>
    <property type="match status" value="1"/>
</dbReference>
<sequence>MTTLPTQPVFASTIMQSTPVNEIPAIRKELEAGFRKGVAQSLEWRRHQLYQLARMVQDHLDEWVQAIISDLGRPIAETYPSETGLIIERSIISASQLETWTAPEVLTDIVPDWQKSWKPTIYRAAKGVVLIIGPWNYPMVLTLQPLMGAIAAGCCAVVKPSELSPHYSALLAKLLPKYLDPAAYRVILGGPDVGTQAMEIRWDHIFFTGGGKIGRIIATAAGKHLTPVTLELGGKSPIIVDPNYDIKLAAKRILWGKISNCGQICVCPDHVFVVREKQEEFIAALEEYYHRFFPDGALGSDSIGCIVNEAHFNRLKGLLARTKGIIVLGGQTDDKLGMEPTIVKDVTQEDSLMEEELFGPILPILPVDSVEDAIKQIRSRPHPLMLYVFTDDPKLKKNVLANTLSGNIAFNDTFQALSVNELPLGGVGDSGYGYQILRHGFNTFSYLRSSIDMPRDAEASLEVRYPPYTKEKVALLGTTSFMNILDSHLCSSYSADT</sequence>
<dbReference type="EMBL" id="MU154582">
    <property type="protein sequence ID" value="KAF9493691.1"/>
    <property type="molecule type" value="Genomic_DNA"/>
</dbReference>
<dbReference type="PROSITE" id="PS00687">
    <property type="entry name" value="ALDEHYDE_DEHYDR_GLU"/>
    <property type="match status" value="1"/>
</dbReference>
<dbReference type="GO" id="GO:0004029">
    <property type="term" value="F:aldehyde dehydrogenase (NAD+) activity"/>
    <property type="evidence" value="ECO:0007669"/>
    <property type="project" value="TreeGrafter"/>
</dbReference>
<dbReference type="Pfam" id="PF00171">
    <property type="entry name" value="Aldedh"/>
    <property type="match status" value="1"/>
</dbReference>
<evidence type="ECO:0000313" key="10">
    <source>
        <dbReference type="Proteomes" id="UP000807025"/>
    </source>
</evidence>
<dbReference type="InterPro" id="IPR029510">
    <property type="entry name" value="Ald_DH_CS_GLU"/>
</dbReference>
<dbReference type="GO" id="GO:0005737">
    <property type="term" value="C:cytoplasm"/>
    <property type="evidence" value="ECO:0007669"/>
    <property type="project" value="TreeGrafter"/>
</dbReference>
<name>A0A9P5ZU30_PLEER</name>
<proteinExistence type="inferred from homology"/>
<evidence type="ECO:0000256" key="5">
    <source>
        <dbReference type="PIRSR" id="PIRSR036492-1"/>
    </source>
</evidence>
<feature type="active site" evidence="5">
    <location>
        <position position="265"/>
    </location>
</feature>
<protein>
    <recommendedName>
        <fullName evidence="4">Aldehyde dehydrogenase</fullName>
    </recommendedName>
</protein>
<comment type="similarity">
    <text evidence="1 4 7">Belongs to the aldehyde dehydrogenase family.</text>
</comment>
<dbReference type="InterPro" id="IPR016162">
    <property type="entry name" value="Ald_DH_N"/>
</dbReference>
<dbReference type="InterPro" id="IPR016161">
    <property type="entry name" value="Ald_DH/histidinol_DH"/>
</dbReference>
<dbReference type="AlphaFoldDB" id="A0A9P5ZU30"/>
<comment type="caution">
    <text evidence="9">The sequence shown here is derived from an EMBL/GenBank/DDBJ whole genome shotgun (WGS) entry which is preliminary data.</text>
</comment>
<dbReference type="PANTHER" id="PTHR43570">
    <property type="entry name" value="ALDEHYDE DEHYDROGENASE"/>
    <property type="match status" value="1"/>
</dbReference>
<dbReference type="InterPro" id="IPR012394">
    <property type="entry name" value="Aldehyde_DH_NAD(P)"/>
</dbReference>
<keyword evidence="2 4" id="KW-0560">Oxidoreductase</keyword>